<dbReference type="GO" id="GO:0016787">
    <property type="term" value="F:hydrolase activity"/>
    <property type="evidence" value="ECO:0007669"/>
    <property type="project" value="UniProtKB-KW"/>
</dbReference>
<dbReference type="PANTHER" id="PTHR40202">
    <property type="match status" value="1"/>
</dbReference>
<feature type="domain" description="HD" evidence="1">
    <location>
        <begin position="57"/>
        <end position="120"/>
    </location>
</feature>
<organism evidence="2 3">
    <name type="scientific">Leisingera methylohalidivorans DSM 14336</name>
    <dbReference type="NCBI Taxonomy" id="999552"/>
    <lineage>
        <taxon>Bacteria</taxon>
        <taxon>Pseudomonadati</taxon>
        <taxon>Pseudomonadota</taxon>
        <taxon>Alphaproteobacteria</taxon>
        <taxon>Rhodobacterales</taxon>
        <taxon>Roseobacteraceae</taxon>
        <taxon>Leisingera</taxon>
    </lineage>
</organism>
<keyword evidence="2" id="KW-0378">Hydrolase</keyword>
<accession>V9VRM8</accession>
<dbReference type="Proteomes" id="UP000018780">
    <property type="component" value="Chromosome"/>
</dbReference>
<sequence>MLDKSHKPTWTSFQNATAEDWAAVEAYEAAYNAALPERILDAIRSLDEDWTPYPVNRYQHSLQAATRAYEDGADDEIIVAALIHDTGDILSPYNHGELSAAMLKPYVSEKTYWILKHHCVFQGFYYNHHFGGDPNARDKYRGSPHWEDCRYFCEKYDQCAFDPEYPTKPLEFFEPILRRVLSRGRGHLELAETAKD</sequence>
<dbReference type="InterPro" id="IPR052567">
    <property type="entry name" value="OP_Dioxygenase"/>
</dbReference>
<dbReference type="RefSeq" id="WP_024089092.1">
    <property type="nucleotide sequence ID" value="NC_023135.1"/>
</dbReference>
<dbReference type="KEGG" id="lmd:METH_03960"/>
<evidence type="ECO:0000313" key="2">
    <source>
        <dbReference type="EMBL" id="AHC99984.1"/>
    </source>
</evidence>
<dbReference type="AlphaFoldDB" id="V9VRM8"/>
<dbReference type="PANTHER" id="PTHR40202:SF1">
    <property type="entry name" value="HD DOMAIN-CONTAINING PROTEIN"/>
    <property type="match status" value="1"/>
</dbReference>
<evidence type="ECO:0000313" key="3">
    <source>
        <dbReference type="Proteomes" id="UP000018780"/>
    </source>
</evidence>
<evidence type="ECO:0000259" key="1">
    <source>
        <dbReference type="Pfam" id="PF01966"/>
    </source>
</evidence>
<dbReference type="Pfam" id="PF01966">
    <property type="entry name" value="HD"/>
    <property type="match status" value="1"/>
</dbReference>
<dbReference type="Gene3D" id="1.10.3210.10">
    <property type="entry name" value="Hypothetical protein af1432"/>
    <property type="match status" value="1"/>
</dbReference>
<dbReference type="STRING" id="999552.METH_03960"/>
<dbReference type="OrthoDB" id="9802857at2"/>
<reference evidence="2 3" key="1">
    <citation type="submission" date="2013-09" db="EMBL/GenBank/DDBJ databases">
        <authorList>
            <consortium name="DOE Joint Genome Institute"/>
            <person name="Klenk H.-P."/>
            <person name="Huntemann M."/>
            <person name="Han J."/>
            <person name="Chen A."/>
            <person name="Kyrpides N."/>
            <person name="Mavromatis K."/>
            <person name="Markowitz V."/>
            <person name="Palaniappan K."/>
            <person name="Ivanova N."/>
            <person name="Schaumberg A."/>
            <person name="Pati A."/>
            <person name="Liolios K."/>
            <person name="Nordberg H.P."/>
            <person name="Cantor M.N."/>
            <person name="Hua S.X."/>
            <person name="Woyke T."/>
        </authorList>
    </citation>
    <scope>NUCLEOTIDE SEQUENCE [LARGE SCALE GENOMIC DNA]</scope>
    <source>
        <strain evidence="2 3">DSM 14336</strain>
    </source>
</reference>
<name>V9VRM8_9RHOB</name>
<dbReference type="PATRIC" id="fig|999552.6.peg.784"/>
<gene>
    <name evidence="2" type="ORF">METH_03960</name>
</gene>
<dbReference type="InterPro" id="IPR006674">
    <property type="entry name" value="HD_domain"/>
</dbReference>
<dbReference type="SUPFAM" id="SSF109604">
    <property type="entry name" value="HD-domain/PDEase-like"/>
    <property type="match status" value="1"/>
</dbReference>
<keyword evidence="3" id="KW-1185">Reference proteome</keyword>
<dbReference type="EMBL" id="CP006773">
    <property type="protein sequence ID" value="AHC99984.1"/>
    <property type="molecule type" value="Genomic_DNA"/>
</dbReference>
<protein>
    <submittedName>
        <fullName evidence="2">Phosphohydrolase</fullName>
    </submittedName>
</protein>
<dbReference type="HOGENOM" id="CLU_090433_0_0_5"/>
<proteinExistence type="predicted"/>